<name>A0AAJ5X0W0_9CAUL</name>
<dbReference type="Pfam" id="PF01263">
    <property type="entry name" value="Aldose_epim"/>
    <property type="match status" value="1"/>
</dbReference>
<evidence type="ECO:0000313" key="2">
    <source>
        <dbReference type="Proteomes" id="UP001213664"/>
    </source>
</evidence>
<dbReference type="Proteomes" id="UP001213664">
    <property type="component" value="Chromosome"/>
</dbReference>
<dbReference type="CDD" id="cd09021">
    <property type="entry name" value="Aldose_epim_Ec_YphB"/>
    <property type="match status" value="1"/>
</dbReference>
<dbReference type="InterPro" id="IPR011013">
    <property type="entry name" value="Gal_mutarotase_sf_dom"/>
</dbReference>
<evidence type="ECO:0000313" key="1">
    <source>
        <dbReference type="EMBL" id="WEK40148.1"/>
    </source>
</evidence>
<protein>
    <submittedName>
        <fullName evidence="1">Aldose 1-epimerase</fullName>
    </submittedName>
</protein>
<proteinExistence type="predicted"/>
<dbReference type="GO" id="GO:0030246">
    <property type="term" value="F:carbohydrate binding"/>
    <property type="evidence" value="ECO:0007669"/>
    <property type="project" value="InterPro"/>
</dbReference>
<dbReference type="GO" id="GO:0016853">
    <property type="term" value="F:isomerase activity"/>
    <property type="evidence" value="ECO:0007669"/>
    <property type="project" value="InterPro"/>
</dbReference>
<reference evidence="1" key="1">
    <citation type="submission" date="2023-03" db="EMBL/GenBank/DDBJ databases">
        <title>Andean soil-derived lignocellulolytic bacterial consortium as a source of novel taxa and putative plastic-active enzymes.</title>
        <authorList>
            <person name="Diaz-Garcia L."/>
            <person name="Chuvochina M."/>
            <person name="Feuerriegel G."/>
            <person name="Bunk B."/>
            <person name="Sproer C."/>
            <person name="Streit W.R."/>
            <person name="Rodriguez L.M."/>
            <person name="Overmann J."/>
            <person name="Jimenez D.J."/>
        </authorList>
    </citation>
    <scope>NUCLEOTIDE SEQUENCE</scope>
    <source>
        <strain evidence="1">MAG 833</strain>
    </source>
</reference>
<dbReference type="InterPro" id="IPR008183">
    <property type="entry name" value="Aldose_1/G6P_1-epimerase"/>
</dbReference>
<dbReference type="GO" id="GO:0005975">
    <property type="term" value="P:carbohydrate metabolic process"/>
    <property type="evidence" value="ECO:0007669"/>
    <property type="project" value="InterPro"/>
</dbReference>
<accession>A0AAJ5X0W0</accession>
<organism evidence="1 2">
    <name type="scientific">Candidatus Brevundimonas colombiensis</name>
    <dbReference type="NCBI Taxonomy" id="3121376"/>
    <lineage>
        <taxon>Bacteria</taxon>
        <taxon>Pseudomonadati</taxon>
        <taxon>Pseudomonadota</taxon>
        <taxon>Alphaproteobacteria</taxon>
        <taxon>Caulobacterales</taxon>
        <taxon>Caulobacteraceae</taxon>
        <taxon>Brevundimonas</taxon>
    </lineage>
</organism>
<dbReference type="Gene3D" id="2.70.98.10">
    <property type="match status" value="1"/>
</dbReference>
<dbReference type="InterPro" id="IPR014718">
    <property type="entry name" value="GH-type_carb-bd"/>
</dbReference>
<sequence>MIALAAGDWRATLAPERGGAMLTLDWRGRPVFRPTPEDATDILETACFPLVPYANRIADGRFHFGGRSVRLTPLDRFAPHALHGDGWLLPWTVTRQTPEEVEMTLDWPGDPDGWPWPWRAVQQVSLAEDGLRISLSVTNTGDAAMAAGLGLHPYFHRPADGVLKLNATGVWATDDREIPDRLAQPAVIADWSQGLALNAAPFVDHAYAGWDGAAVLNGAGQRVTLSSDANARWVQVYRPLGAEFVCVEPVTHRPDAHNAPEGEDHGLIALAPGQTLSLTMQVRAEAV</sequence>
<dbReference type="SUPFAM" id="SSF74650">
    <property type="entry name" value="Galactose mutarotase-like"/>
    <property type="match status" value="1"/>
</dbReference>
<dbReference type="EMBL" id="CP119326">
    <property type="protein sequence ID" value="WEK40148.1"/>
    <property type="molecule type" value="Genomic_DNA"/>
</dbReference>
<dbReference type="AlphaFoldDB" id="A0AAJ5X0W0"/>
<gene>
    <name evidence="1" type="ORF">P0Y50_00680</name>
</gene>